<dbReference type="Proteomes" id="UP001183390">
    <property type="component" value="Unassembled WGS sequence"/>
</dbReference>
<dbReference type="Gene3D" id="3.30.70.890">
    <property type="entry name" value="GHMP kinase, C-terminal domain"/>
    <property type="match status" value="1"/>
</dbReference>
<dbReference type="Pfam" id="PF08544">
    <property type="entry name" value="GHMP_kinases_C"/>
    <property type="match status" value="1"/>
</dbReference>
<comment type="caution">
    <text evidence="6">The sequence shown here is derived from an EMBL/GenBank/DDBJ whole genome shotgun (WGS) entry which is preliminary data.</text>
</comment>
<dbReference type="SUPFAM" id="SSF55060">
    <property type="entry name" value="GHMP Kinase, C-terminal domain"/>
    <property type="match status" value="1"/>
</dbReference>
<dbReference type="SUPFAM" id="SSF54211">
    <property type="entry name" value="Ribosomal protein S5 domain 2-like"/>
    <property type="match status" value="1"/>
</dbReference>
<feature type="domain" description="GHMP kinase C-terminal" evidence="4">
    <location>
        <begin position="277"/>
        <end position="348"/>
    </location>
</feature>
<protein>
    <submittedName>
        <fullName evidence="6">Galactokinase family protein</fullName>
    </submittedName>
</protein>
<dbReference type="PANTHER" id="PTHR10457">
    <property type="entry name" value="MEVALONATE KINASE/GALACTOKINASE"/>
    <property type="match status" value="1"/>
</dbReference>
<evidence type="ECO:0000259" key="5">
    <source>
        <dbReference type="Pfam" id="PF10509"/>
    </source>
</evidence>
<dbReference type="Pfam" id="PF10509">
    <property type="entry name" value="GalKase_gal_bdg"/>
    <property type="match status" value="1"/>
</dbReference>
<dbReference type="EMBL" id="JAVREP010000006">
    <property type="protein sequence ID" value="MDT0329127.1"/>
    <property type="molecule type" value="Genomic_DNA"/>
</dbReference>
<dbReference type="Gene3D" id="3.30.230.10">
    <property type="match status" value="1"/>
</dbReference>
<keyword evidence="1" id="KW-0808">Transferase</keyword>
<organism evidence="6 7">
    <name type="scientific">Nocardiopsis lambiniae</name>
    <dbReference type="NCBI Taxonomy" id="3075539"/>
    <lineage>
        <taxon>Bacteria</taxon>
        <taxon>Bacillati</taxon>
        <taxon>Actinomycetota</taxon>
        <taxon>Actinomycetes</taxon>
        <taxon>Streptosporangiales</taxon>
        <taxon>Nocardiopsidaceae</taxon>
        <taxon>Nocardiopsis</taxon>
    </lineage>
</organism>
<accession>A0ABU2M9B3</accession>
<evidence type="ECO:0000256" key="1">
    <source>
        <dbReference type="ARBA" id="ARBA00022679"/>
    </source>
</evidence>
<keyword evidence="7" id="KW-1185">Reference proteome</keyword>
<dbReference type="PRINTS" id="PR00959">
    <property type="entry name" value="MEVGALKINASE"/>
</dbReference>
<feature type="domain" description="Galactokinase N-terminal" evidence="5">
    <location>
        <begin position="35"/>
        <end position="84"/>
    </location>
</feature>
<sequence length="374" mass="38064">MGGAGARWRAVLGVRSAGPRGEWPTRTPDADELAKAFDTLYGGPAAGVWHAPGRLALMGEHTAASGGVGLYTALPWGVTAAVGPVPGDPAVRAATLNGPLRLRGTTGRAVAGATAAARRTGLLEAGTGLRVMLGADLPEHASLGYAGAVGAAVSLALADLAGGPPPEGDTVDQRVALAGRPGCAVRVNLRTSGTTVLPFDPAAEDLCLLVVDTGALHRRDPRAGYTADLERAERTLGPLRAVRDLPAALTALPSPPSRRRVEHAVTEVHRLNAVVGLLRAERFGEVGVVLTASHLSLRRSGLALPEVEAAVEAAGRAGARGVRMTGWAGTALALVAEDRVADVCDALAGQAADRGRPAPRVRAALPAAGAHRLR</sequence>
<name>A0ABU2M9B3_9ACTN</name>
<dbReference type="InterPro" id="IPR013750">
    <property type="entry name" value="GHMP_kinase_C_dom"/>
</dbReference>
<evidence type="ECO:0000256" key="2">
    <source>
        <dbReference type="ARBA" id="ARBA00022741"/>
    </source>
</evidence>
<dbReference type="InterPro" id="IPR019539">
    <property type="entry name" value="GalKase_N"/>
</dbReference>
<keyword evidence="3" id="KW-0067">ATP-binding</keyword>
<keyword evidence="2" id="KW-0547">Nucleotide-binding</keyword>
<dbReference type="RefSeq" id="WP_311511780.1">
    <property type="nucleotide sequence ID" value="NZ_JAVREP010000006.1"/>
</dbReference>
<dbReference type="InterPro" id="IPR036554">
    <property type="entry name" value="GHMP_kinase_C_sf"/>
</dbReference>
<evidence type="ECO:0000313" key="7">
    <source>
        <dbReference type="Proteomes" id="UP001183390"/>
    </source>
</evidence>
<reference evidence="7" key="1">
    <citation type="submission" date="2023-07" db="EMBL/GenBank/DDBJ databases">
        <title>30 novel species of actinomycetes from the DSMZ collection.</title>
        <authorList>
            <person name="Nouioui I."/>
        </authorList>
    </citation>
    <scope>NUCLEOTIDE SEQUENCE [LARGE SCALE GENOMIC DNA]</scope>
    <source>
        <strain evidence="7">DSM 44743</strain>
    </source>
</reference>
<dbReference type="PANTHER" id="PTHR10457:SF7">
    <property type="entry name" value="GALACTOKINASE-RELATED"/>
    <property type="match status" value="1"/>
</dbReference>
<evidence type="ECO:0000313" key="6">
    <source>
        <dbReference type="EMBL" id="MDT0329127.1"/>
    </source>
</evidence>
<dbReference type="InterPro" id="IPR020568">
    <property type="entry name" value="Ribosomal_Su5_D2-typ_SF"/>
</dbReference>
<evidence type="ECO:0000259" key="4">
    <source>
        <dbReference type="Pfam" id="PF08544"/>
    </source>
</evidence>
<gene>
    <name evidence="6" type="ORF">RM479_11960</name>
</gene>
<proteinExistence type="predicted"/>
<evidence type="ECO:0000256" key="3">
    <source>
        <dbReference type="ARBA" id="ARBA00022840"/>
    </source>
</evidence>
<dbReference type="InterPro" id="IPR014721">
    <property type="entry name" value="Ribsml_uS5_D2-typ_fold_subgr"/>
</dbReference>